<reference evidence="2" key="1">
    <citation type="journal article" date="2023" name="G3 (Bethesda)">
        <title>Genome assembly and association tests identify interacting loci associated with vigor, precocity, and sex in interspecific pistachio rootstocks.</title>
        <authorList>
            <person name="Palmer W."/>
            <person name="Jacygrad E."/>
            <person name="Sagayaradj S."/>
            <person name="Cavanaugh K."/>
            <person name="Han R."/>
            <person name="Bertier L."/>
            <person name="Beede B."/>
            <person name="Kafkas S."/>
            <person name="Golino D."/>
            <person name="Preece J."/>
            <person name="Michelmore R."/>
        </authorList>
    </citation>
    <scope>NUCLEOTIDE SEQUENCE [LARGE SCALE GENOMIC DNA]</scope>
</reference>
<gene>
    <name evidence="1" type="ORF">Patl1_16121</name>
</gene>
<evidence type="ECO:0000313" key="1">
    <source>
        <dbReference type="EMBL" id="KAJ0094587.1"/>
    </source>
</evidence>
<keyword evidence="2" id="KW-1185">Reference proteome</keyword>
<proteinExistence type="predicted"/>
<protein>
    <submittedName>
        <fullName evidence="1">Uncharacterized protein</fullName>
    </submittedName>
</protein>
<accession>A0ACC1B6P3</accession>
<organism evidence="1 2">
    <name type="scientific">Pistacia atlantica</name>
    <dbReference type="NCBI Taxonomy" id="434234"/>
    <lineage>
        <taxon>Eukaryota</taxon>
        <taxon>Viridiplantae</taxon>
        <taxon>Streptophyta</taxon>
        <taxon>Embryophyta</taxon>
        <taxon>Tracheophyta</taxon>
        <taxon>Spermatophyta</taxon>
        <taxon>Magnoliopsida</taxon>
        <taxon>eudicotyledons</taxon>
        <taxon>Gunneridae</taxon>
        <taxon>Pentapetalae</taxon>
        <taxon>rosids</taxon>
        <taxon>malvids</taxon>
        <taxon>Sapindales</taxon>
        <taxon>Anacardiaceae</taxon>
        <taxon>Pistacia</taxon>
    </lineage>
</organism>
<evidence type="ECO:0000313" key="2">
    <source>
        <dbReference type="Proteomes" id="UP001164250"/>
    </source>
</evidence>
<name>A0ACC1B6P3_9ROSI</name>
<dbReference type="EMBL" id="CM047902">
    <property type="protein sequence ID" value="KAJ0094587.1"/>
    <property type="molecule type" value="Genomic_DNA"/>
</dbReference>
<dbReference type="Proteomes" id="UP001164250">
    <property type="component" value="Chromosome 6"/>
</dbReference>
<sequence>MYFLVIRWQPAIVTAFAGTRLAPHGVGIPCNSWGWRHGWDVDSCTSALPHYPPRLASLPGCKVEFSFGLFELGSTAIVSSSSSAELEILSSIEARASVARALVEPLRRSTVSHHHHPQWKIGQESQRYLTLTLTMTLTPSSYGRARGDLSSI</sequence>
<comment type="caution">
    <text evidence="1">The sequence shown here is derived from an EMBL/GenBank/DDBJ whole genome shotgun (WGS) entry which is preliminary data.</text>
</comment>